<gene>
    <name evidence="1" type="ORF">PF010_g32796</name>
</gene>
<dbReference type="EMBL" id="QXFX01010586">
    <property type="protein sequence ID" value="KAE9053742.1"/>
    <property type="molecule type" value="Genomic_DNA"/>
</dbReference>
<name>A0A6G0JDM5_9STRA</name>
<dbReference type="Proteomes" id="UP000488956">
    <property type="component" value="Unassembled WGS sequence"/>
</dbReference>
<reference evidence="1 2" key="1">
    <citation type="submission" date="2018-09" db="EMBL/GenBank/DDBJ databases">
        <title>Genomic investigation of the strawberry pathogen Phytophthora fragariae indicates pathogenicity is determined by transcriptional variation in three key races.</title>
        <authorList>
            <person name="Adams T.M."/>
            <person name="Armitage A.D."/>
            <person name="Sobczyk M.K."/>
            <person name="Bates H.J."/>
            <person name="Dunwell J.M."/>
            <person name="Nellist C.F."/>
            <person name="Harrison R.J."/>
        </authorList>
    </citation>
    <scope>NUCLEOTIDE SEQUENCE [LARGE SCALE GENOMIC DNA]</scope>
    <source>
        <strain evidence="1 2">ONT-3</strain>
    </source>
</reference>
<accession>A0A6G0JDM5</accession>
<comment type="caution">
    <text evidence="1">The sequence shown here is derived from an EMBL/GenBank/DDBJ whole genome shotgun (WGS) entry which is preliminary data.</text>
</comment>
<organism evidence="1 2">
    <name type="scientific">Phytophthora fragariae</name>
    <dbReference type="NCBI Taxonomy" id="53985"/>
    <lineage>
        <taxon>Eukaryota</taxon>
        <taxon>Sar</taxon>
        <taxon>Stramenopiles</taxon>
        <taxon>Oomycota</taxon>
        <taxon>Peronosporomycetes</taxon>
        <taxon>Peronosporales</taxon>
        <taxon>Peronosporaceae</taxon>
        <taxon>Phytophthora</taxon>
    </lineage>
</organism>
<dbReference type="AlphaFoldDB" id="A0A6G0JDM5"/>
<sequence>MDREENRRRYEERLAMERAEARERHEQLMLMLSKQNKD</sequence>
<proteinExistence type="predicted"/>
<protein>
    <submittedName>
        <fullName evidence="1">Uncharacterized protein</fullName>
    </submittedName>
</protein>
<evidence type="ECO:0000313" key="2">
    <source>
        <dbReference type="Proteomes" id="UP000488956"/>
    </source>
</evidence>
<evidence type="ECO:0000313" key="1">
    <source>
        <dbReference type="EMBL" id="KAE9053742.1"/>
    </source>
</evidence>